<evidence type="ECO:0000313" key="3">
    <source>
        <dbReference type="Proteomes" id="UP001314205"/>
    </source>
</evidence>
<evidence type="ECO:0000313" key="2">
    <source>
        <dbReference type="EMBL" id="CAK1578531.1"/>
    </source>
</evidence>
<name>A0AAV1K623_9NEOP</name>
<evidence type="ECO:0000256" key="1">
    <source>
        <dbReference type="SAM" id="MobiDB-lite"/>
    </source>
</evidence>
<proteinExistence type="predicted"/>
<comment type="caution">
    <text evidence="2">The sequence shown here is derived from an EMBL/GenBank/DDBJ whole genome shotgun (WGS) entry which is preliminary data.</text>
</comment>
<dbReference type="EMBL" id="CAVLGL010000001">
    <property type="protein sequence ID" value="CAK1578531.1"/>
    <property type="molecule type" value="Genomic_DNA"/>
</dbReference>
<dbReference type="AlphaFoldDB" id="A0AAV1K623"/>
<protein>
    <submittedName>
        <fullName evidence="2">Uncharacterized protein</fullName>
    </submittedName>
</protein>
<feature type="region of interest" description="Disordered" evidence="1">
    <location>
        <begin position="1"/>
        <end position="36"/>
    </location>
</feature>
<reference evidence="2 3" key="1">
    <citation type="submission" date="2023-11" db="EMBL/GenBank/DDBJ databases">
        <authorList>
            <person name="Hedman E."/>
            <person name="Englund M."/>
            <person name="Stromberg M."/>
            <person name="Nyberg Akerstrom W."/>
            <person name="Nylinder S."/>
            <person name="Jareborg N."/>
            <person name="Kallberg Y."/>
            <person name="Kronander E."/>
        </authorList>
    </citation>
    <scope>NUCLEOTIDE SEQUENCE [LARGE SCALE GENOMIC DNA]</scope>
</reference>
<accession>A0AAV1K623</accession>
<keyword evidence="3" id="KW-1185">Reference proteome</keyword>
<sequence length="139" mass="15386">MSRERSTLRTERCENSTSGMEHSHRGMVGGVSPPSSRVELDAIREPKSTALSFAAWASESSSLYRDGSDGLQKFPWTALARDQNARVPERRRTSFSPILPMCSDFALAITLLKNLDAKLYFFLSVLVFTSRVAEAAVQA</sequence>
<organism evidence="2 3">
    <name type="scientific">Parnassius mnemosyne</name>
    <name type="common">clouded apollo</name>
    <dbReference type="NCBI Taxonomy" id="213953"/>
    <lineage>
        <taxon>Eukaryota</taxon>
        <taxon>Metazoa</taxon>
        <taxon>Ecdysozoa</taxon>
        <taxon>Arthropoda</taxon>
        <taxon>Hexapoda</taxon>
        <taxon>Insecta</taxon>
        <taxon>Pterygota</taxon>
        <taxon>Neoptera</taxon>
        <taxon>Endopterygota</taxon>
        <taxon>Lepidoptera</taxon>
        <taxon>Glossata</taxon>
        <taxon>Ditrysia</taxon>
        <taxon>Papilionoidea</taxon>
        <taxon>Papilionidae</taxon>
        <taxon>Parnassiinae</taxon>
        <taxon>Parnassini</taxon>
        <taxon>Parnassius</taxon>
        <taxon>Driopa</taxon>
    </lineage>
</organism>
<dbReference type="Proteomes" id="UP001314205">
    <property type="component" value="Unassembled WGS sequence"/>
</dbReference>
<gene>
    <name evidence="2" type="ORF">PARMNEM_LOCUS598</name>
</gene>
<feature type="compositionally biased region" description="Basic and acidic residues" evidence="1">
    <location>
        <begin position="1"/>
        <end position="14"/>
    </location>
</feature>